<feature type="compositionally biased region" description="Basic and acidic residues" evidence="1">
    <location>
        <begin position="628"/>
        <end position="640"/>
    </location>
</feature>
<feature type="region of interest" description="Disordered" evidence="1">
    <location>
        <begin position="620"/>
        <end position="648"/>
    </location>
</feature>
<feature type="compositionally biased region" description="Polar residues" evidence="1">
    <location>
        <begin position="311"/>
        <end position="327"/>
    </location>
</feature>
<feature type="compositionally biased region" description="Basic and acidic residues" evidence="1">
    <location>
        <begin position="258"/>
        <end position="272"/>
    </location>
</feature>
<dbReference type="Proteomes" id="UP001244011">
    <property type="component" value="Unassembled WGS sequence"/>
</dbReference>
<dbReference type="AlphaFoldDB" id="A0AAJ0BZ78"/>
<gene>
    <name evidence="3" type="ORF">QBC33DRAFT_619699</name>
</gene>
<keyword evidence="2" id="KW-0812">Transmembrane</keyword>
<keyword evidence="4" id="KW-1185">Reference proteome</keyword>
<organism evidence="3 4">
    <name type="scientific">Phialemonium atrogriseum</name>
    <dbReference type="NCBI Taxonomy" id="1093897"/>
    <lineage>
        <taxon>Eukaryota</taxon>
        <taxon>Fungi</taxon>
        <taxon>Dikarya</taxon>
        <taxon>Ascomycota</taxon>
        <taxon>Pezizomycotina</taxon>
        <taxon>Sordariomycetes</taxon>
        <taxon>Sordariomycetidae</taxon>
        <taxon>Cephalothecales</taxon>
        <taxon>Cephalothecaceae</taxon>
        <taxon>Phialemonium</taxon>
    </lineage>
</organism>
<proteinExistence type="predicted"/>
<protein>
    <submittedName>
        <fullName evidence="3">Uncharacterized protein</fullName>
    </submittedName>
</protein>
<feature type="compositionally biased region" description="Basic and acidic residues" evidence="1">
    <location>
        <begin position="299"/>
        <end position="308"/>
    </location>
</feature>
<accession>A0AAJ0BZ78</accession>
<feature type="transmembrane region" description="Helical" evidence="2">
    <location>
        <begin position="83"/>
        <end position="106"/>
    </location>
</feature>
<feature type="region of interest" description="Disordered" evidence="1">
    <location>
        <begin position="232"/>
        <end position="353"/>
    </location>
</feature>
<feature type="compositionally biased region" description="Polar residues" evidence="1">
    <location>
        <begin position="248"/>
        <end position="257"/>
    </location>
</feature>
<dbReference type="GeneID" id="85315939"/>
<feature type="compositionally biased region" description="Low complexity" evidence="1">
    <location>
        <begin position="372"/>
        <end position="394"/>
    </location>
</feature>
<feature type="region of interest" description="Disordered" evidence="1">
    <location>
        <begin position="461"/>
        <end position="511"/>
    </location>
</feature>
<dbReference type="RefSeq" id="XP_060283179.1">
    <property type="nucleotide sequence ID" value="XM_060432752.1"/>
</dbReference>
<dbReference type="EMBL" id="MU839009">
    <property type="protein sequence ID" value="KAK1766966.1"/>
    <property type="molecule type" value="Genomic_DNA"/>
</dbReference>
<comment type="caution">
    <text evidence="3">The sequence shown here is derived from an EMBL/GenBank/DDBJ whole genome shotgun (WGS) entry which is preliminary data.</text>
</comment>
<sequence length="648" mass="70631">MVSAHQPFLYEADKYDDSRFPSTPFDPKAVTRASLEPKRSKPRPNGPLISFNQHPDSHEVLGQRSVYWKPMDSKKWWIKTMRLVQMVLRIVELIGAIGVLVMIILIKKMPDLTAWVMRITPGVAMIHCIYGIYHLSRAAGGRTPGSSAAYHTFAGISDLCVAPIFAYGILAIRDNGSKWATILPNQGAMDVIIPAVYYLLIADGALHLLSLAISLWLGVMFRRIQNMPPDMNPLESHLTARPHKRNKSSIATTSTYTESEKRLSTPLEERRRSGTPYEDISRGPRVPFMHTRQGSDTSLRTRDSRVDLPSRQYQITPGNSPRNSATSADLKRMSAPPPPRSSHRGSYAEIPLAGTSSRGSSAYGYAQAYASPSSPTQVASSSSSSRPNSSSRLSTGTVASHRATPTVPKHQTAQPARAARFTEAWYASDSLISRTQQRAREMGRPGAAVAPSSRRAYEAIAQPYDDNDSDSDSDAGIRPDENESDLGSAAGHPNPLRCNPLAPPPASRGPALADIALNDRRVSGSRDIVDEKPAAAALASTRYQQQQQNLLLKKNPQMVPRNRNSSIQPESEFFYSKPYGELKPATPPVMVGSGRQVSSGNDYGVGAGVGAEAGFSSTFGKRGVSGKIAEEGRVGEERRYSRYGGLDE</sequence>
<feature type="transmembrane region" description="Helical" evidence="2">
    <location>
        <begin position="112"/>
        <end position="136"/>
    </location>
</feature>
<evidence type="ECO:0000313" key="4">
    <source>
        <dbReference type="Proteomes" id="UP001244011"/>
    </source>
</evidence>
<evidence type="ECO:0000256" key="1">
    <source>
        <dbReference type="SAM" id="MobiDB-lite"/>
    </source>
</evidence>
<evidence type="ECO:0000313" key="3">
    <source>
        <dbReference type="EMBL" id="KAK1766966.1"/>
    </source>
</evidence>
<keyword evidence="2" id="KW-1133">Transmembrane helix</keyword>
<feature type="region of interest" description="Disordered" evidence="1">
    <location>
        <begin position="372"/>
        <end position="418"/>
    </location>
</feature>
<keyword evidence="2" id="KW-0472">Membrane</keyword>
<reference evidence="3" key="1">
    <citation type="submission" date="2023-06" db="EMBL/GenBank/DDBJ databases">
        <title>Genome-scale phylogeny and comparative genomics of the fungal order Sordariales.</title>
        <authorList>
            <consortium name="Lawrence Berkeley National Laboratory"/>
            <person name="Hensen N."/>
            <person name="Bonometti L."/>
            <person name="Westerberg I."/>
            <person name="Brannstrom I.O."/>
            <person name="Guillou S."/>
            <person name="Cros-Aarteil S."/>
            <person name="Calhoun S."/>
            <person name="Haridas S."/>
            <person name="Kuo A."/>
            <person name="Mondo S."/>
            <person name="Pangilinan J."/>
            <person name="Riley R."/>
            <person name="Labutti K."/>
            <person name="Andreopoulos B."/>
            <person name="Lipzen A."/>
            <person name="Chen C."/>
            <person name="Yanf M."/>
            <person name="Daum C."/>
            <person name="Ng V."/>
            <person name="Clum A."/>
            <person name="Steindorff A."/>
            <person name="Ohm R."/>
            <person name="Martin F."/>
            <person name="Silar P."/>
            <person name="Natvig D."/>
            <person name="Lalanne C."/>
            <person name="Gautier V."/>
            <person name="Ament-Velasquez S.L."/>
            <person name="Kruys A."/>
            <person name="Hutchinson M.I."/>
            <person name="Powell A.J."/>
            <person name="Barry K."/>
            <person name="Miller A.N."/>
            <person name="Grigoriev I.V."/>
            <person name="Debuchy R."/>
            <person name="Gladieux P."/>
            <person name="Thoren M.H."/>
            <person name="Johannesson H."/>
        </authorList>
    </citation>
    <scope>NUCLEOTIDE SEQUENCE</scope>
    <source>
        <strain evidence="3">8032-3</strain>
    </source>
</reference>
<evidence type="ECO:0000256" key="2">
    <source>
        <dbReference type="SAM" id="Phobius"/>
    </source>
</evidence>
<name>A0AAJ0BZ78_9PEZI</name>
<feature type="region of interest" description="Disordered" evidence="1">
    <location>
        <begin position="15"/>
        <end position="55"/>
    </location>
</feature>
<feature type="transmembrane region" description="Helical" evidence="2">
    <location>
        <begin position="148"/>
        <end position="172"/>
    </location>
</feature>
<feature type="transmembrane region" description="Helical" evidence="2">
    <location>
        <begin position="192"/>
        <end position="217"/>
    </location>
</feature>